<dbReference type="EMBL" id="CAEZWW010000092">
    <property type="protein sequence ID" value="CAB4675084.1"/>
    <property type="molecule type" value="Genomic_DNA"/>
</dbReference>
<evidence type="ECO:0000256" key="1">
    <source>
        <dbReference type="SAM" id="MobiDB-lite"/>
    </source>
</evidence>
<proteinExistence type="predicted"/>
<protein>
    <submittedName>
        <fullName evidence="2">Unannotated protein</fullName>
    </submittedName>
</protein>
<organism evidence="2">
    <name type="scientific">freshwater metagenome</name>
    <dbReference type="NCBI Taxonomy" id="449393"/>
    <lineage>
        <taxon>unclassified sequences</taxon>
        <taxon>metagenomes</taxon>
        <taxon>ecological metagenomes</taxon>
    </lineage>
</organism>
<name>A0A6J6MQ65_9ZZZZ</name>
<accession>A0A6J6MQ65</accession>
<dbReference type="AlphaFoldDB" id="A0A6J6MQ65"/>
<reference evidence="2" key="1">
    <citation type="submission" date="2020-05" db="EMBL/GenBank/DDBJ databases">
        <authorList>
            <person name="Chiriac C."/>
            <person name="Salcher M."/>
            <person name="Ghai R."/>
            <person name="Kavagutti S V."/>
        </authorList>
    </citation>
    <scope>NUCLEOTIDE SEQUENCE</scope>
</reference>
<gene>
    <name evidence="2" type="ORF">UFOPK2310_00848</name>
</gene>
<evidence type="ECO:0000313" key="2">
    <source>
        <dbReference type="EMBL" id="CAB4675084.1"/>
    </source>
</evidence>
<sequence>MPLMVAAAVSDEMPADKMVTPGPKMSTQEP</sequence>
<feature type="region of interest" description="Disordered" evidence="1">
    <location>
        <begin position="1"/>
        <end position="30"/>
    </location>
</feature>